<dbReference type="AlphaFoldDB" id="E8X526"/>
<evidence type="ECO:0000256" key="4">
    <source>
        <dbReference type="ARBA" id="ARBA00022679"/>
    </source>
</evidence>
<dbReference type="GO" id="GO:0042121">
    <property type="term" value="P:alginic acid biosynthetic process"/>
    <property type="evidence" value="ECO:0007669"/>
    <property type="project" value="InterPro"/>
</dbReference>
<dbReference type="KEGG" id="acm:AciX9_0143"/>
<keyword evidence="3 9" id="KW-1003">Cell membrane</keyword>
<comment type="subcellular location">
    <subcellularLocation>
        <location evidence="1">Cell membrane</location>
        <topology evidence="1">Multi-pass membrane protein</topology>
    </subcellularLocation>
</comment>
<dbReference type="InterPro" id="IPR004299">
    <property type="entry name" value="MBOAT_fam"/>
</dbReference>
<feature type="transmembrane region" description="Helical" evidence="10">
    <location>
        <begin position="388"/>
        <end position="406"/>
    </location>
</feature>
<dbReference type="InterPro" id="IPR024194">
    <property type="entry name" value="Ac/AlaTfrase_AlgI/DltB"/>
</dbReference>
<dbReference type="RefSeq" id="WP_013578546.1">
    <property type="nucleotide sequence ID" value="NC_015064.1"/>
</dbReference>
<feature type="transmembrane region" description="Helical" evidence="10">
    <location>
        <begin position="81"/>
        <end position="107"/>
    </location>
</feature>
<dbReference type="GO" id="GO:0016746">
    <property type="term" value="F:acyltransferase activity"/>
    <property type="evidence" value="ECO:0007669"/>
    <property type="project" value="UniProtKB-KW"/>
</dbReference>
<keyword evidence="5 10" id="KW-0812">Transmembrane</keyword>
<feature type="transmembrane region" description="Helical" evidence="10">
    <location>
        <begin position="52"/>
        <end position="69"/>
    </location>
</feature>
<keyword evidence="7 9" id="KW-0472">Membrane</keyword>
<feature type="transmembrane region" description="Helical" evidence="10">
    <location>
        <begin position="324"/>
        <end position="344"/>
    </location>
</feature>
<keyword evidence="8 9" id="KW-0012">Acyltransferase</keyword>
<accession>E8X526</accession>
<gene>
    <name evidence="11" type="ordered locus">AciX9_0143</name>
</gene>
<dbReference type="PIRSF" id="PIRSF500217">
    <property type="entry name" value="AlgI"/>
    <property type="match status" value="1"/>
</dbReference>
<evidence type="ECO:0000313" key="11">
    <source>
        <dbReference type="EMBL" id="ADW67218.1"/>
    </source>
</evidence>
<evidence type="ECO:0000256" key="7">
    <source>
        <dbReference type="ARBA" id="ARBA00023136"/>
    </source>
</evidence>
<feature type="transmembrane region" description="Helical" evidence="10">
    <location>
        <begin position="6"/>
        <end position="23"/>
    </location>
</feature>
<dbReference type="PANTHER" id="PTHR13285:SF23">
    <property type="entry name" value="TEICHOIC ACID D-ALANYLTRANSFERASE"/>
    <property type="match status" value="1"/>
</dbReference>
<dbReference type="PIRSF" id="PIRSF016636">
    <property type="entry name" value="AlgI_DltB"/>
    <property type="match status" value="1"/>
</dbReference>
<keyword evidence="4 9" id="KW-0808">Transferase</keyword>
<dbReference type="InterPro" id="IPR051085">
    <property type="entry name" value="MB_O-acyltransferase"/>
</dbReference>
<keyword evidence="6 10" id="KW-1133">Transmembrane helix</keyword>
<dbReference type="InterPro" id="IPR028362">
    <property type="entry name" value="AlgI"/>
</dbReference>
<dbReference type="GO" id="GO:0005886">
    <property type="term" value="C:plasma membrane"/>
    <property type="evidence" value="ECO:0007669"/>
    <property type="project" value="UniProtKB-SubCell"/>
</dbReference>
<proteinExistence type="inferred from homology"/>
<comment type="similarity">
    <text evidence="2 9">Belongs to the membrane-bound acyltransferase family.</text>
</comment>
<protein>
    <submittedName>
        <fullName evidence="11">Membrane bound O-acyl transferase MBOAT family protein</fullName>
    </submittedName>
</protein>
<dbReference type="eggNOG" id="COG1696">
    <property type="taxonomic scope" value="Bacteria"/>
</dbReference>
<evidence type="ECO:0000256" key="2">
    <source>
        <dbReference type="ARBA" id="ARBA00010323"/>
    </source>
</evidence>
<sequence>MLFNSFPFLFIFLPIALLGYQIAGRLHRRGVVVWLGIASLAFYAYWHPTFLIILGISILLNYLIACLIVRRIPNSIGTHIWLALAICANLGALCYFKYLFPFLIFVTSFTHTNHDWGRVLLPLGISFFTFTQIAYLVDLQQNAAELQDFSSYMLFVTFFPHLIAGPILHHKSIMPQFAEGRDYRLNADDVAVGFSWFIMGLFKKVMLADNFISAVDPAFAAPGGVSRLAGLIAILSYALQLYFDFSGYSDMALGLARMFSIQFPLNFASPYKASNIIDFWNRWHMTLTQYITSYVFTPVQKLIREHRQKQGLAVNRKALNTVSGFANMIAIPTLFTMGIAGIWHGAGSRFIIYGLLHGGYITSAHAWRITRTKRPNLIPKWIGQQFRHIFSVGLTFFAVIVSQVFFRSSSTGNALLLLRNTFGFHHSQSSTAALSGFPLLSALALLVLGFIIVWLLPNTQQILINFKPSLALAESDAKPAVFTFRWSPTFLWAVMLSAALVISVSHFQDPSTFLYFQF</sequence>
<feature type="transmembrane region" description="Helical" evidence="10">
    <location>
        <begin position="490"/>
        <end position="508"/>
    </location>
</feature>
<dbReference type="Proteomes" id="UP000000343">
    <property type="component" value="Chromosome"/>
</dbReference>
<dbReference type="STRING" id="1198114.AciX9_0143"/>
<dbReference type="OrthoDB" id="9805788at2"/>
<dbReference type="PANTHER" id="PTHR13285">
    <property type="entry name" value="ACYLTRANSFERASE"/>
    <property type="match status" value="1"/>
</dbReference>
<reference evidence="12" key="1">
    <citation type="submission" date="2011-01" db="EMBL/GenBank/DDBJ databases">
        <title>Complete sequence of chromosome of Acidobacterium sp. MP5ACTX9.</title>
        <authorList>
            <consortium name="US DOE Joint Genome Institute"/>
            <person name="Lucas S."/>
            <person name="Copeland A."/>
            <person name="Lapidus A."/>
            <person name="Cheng J.-F."/>
            <person name="Goodwin L."/>
            <person name="Pitluck S."/>
            <person name="Teshima H."/>
            <person name="Detter J.C."/>
            <person name="Han C."/>
            <person name="Tapia R."/>
            <person name="Land M."/>
            <person name="Hauser L."/>
            <person name="Kyrpides N."/>
            <person name="Ivanova N."/>
            <person name="Ovchinnikova G."/>
            <person name="Pagani I."/>
            <person name="Rawat S.R."/>
            <person name="Mannisto M."/>
            <person name="Haggblom M.M."/>
            <person name="Woyke T."/>
        </authorList>
    </citation>
    <scope>NUCLEOTIDE SEQUENCE [LARGE SCALE GENOMIC DNA]</scope>
    <source>
        <strain evidence="12">MP5ACTX9</strain>
    </source>
</reference>
<evidence type="ECO:0000313" key="12">
    <source>
        <dbReference type="Proteomes" id="UP000000343"/>
    </source>
</evidence>
<evidence type="ECO:0000256" key="9">
    <source>
        <dbReference type="PIRNR" id="PIRNR016636"/>
    </source>
</evidence>
<dbReference type="PaxDb" id="1198114-AciX9_0143"/>
<evidence type="ECO:0000256" key="3">
    <source>
        <dbReference type="ARBA" id="ARBA00022475"/>
    </source>
</evidence>
<evidence type="ECO:0000256" key="6">
    <source>
        <dbReference type="ARBA" id="ARBA00022989"/>
    </source>
</evidence>
<evidence type="ECO:0000256" key="5">
    <source>
        <dbReference type="ARBA" id="ARBA00022692"/>
    </source>
</evidence>
<dbReference type="EMBL" id="CP002480">
    <property type="protein sequence ID" value="ADW67218.1"/>
    <property type="molecule type" value="Genomic_DNA"/>
</dbReference>
<evidence type="ECO:0000256" key="8">
    <source>
        <dbReference type="ARBA" id="ARBA00023315"/>
    </source>
</evidence>
<keyword evidence="12" id="KW-1185">Reference proteome</keyword>
<feature type="transmembrane region" description="Helical" evidence="10">
    <location>
        <begin position="437"/>
        <end position="457"/>
    </location>
</feature>
<feature type="transmembrane region" description="Helical" evidence="10">
    <location>
        <begin position="350"/>
        <end position="367"/>
    </location>
</feature>
<feature type="transmembrane region" description="Helical" evidence="10">
    <location>
        <begin position="30"/>
        <end position="46"/>
    </location>
</feature>
<dbReference type="HOGENOM" id="CLU_025255_1_1_0"/>
<evidence type="ECO:0000256" key="1">
    <source>
        <dbReference type="ARBA" id="ARBA00004651"/>
    </source>
</evidence>
<organism evidence="12">
    <name type="scientific">Granulicella tundricola (strain ATCC BAA-1859 / DSM 23138 / MP5ACTX9)</name>
    <dbReference type="NCBI Taxonomy" id="1198114"/>
    <lineage>
        <taxon>Bacteria</taxon>
        <taxon>Pseudomonadati</taxon>
        <taxon>Acidobacteriota</taxon>
        <taxon>Terriglobia</taxon>
        <taxon>Terriglobales</taxon>
        <taxon>Acidobacteriaceae</taxon>
        <taxon>Granulicella</taxon>
    </lineage>
</organism>
<name>E8X526_GRATM</name>
<feature type="transmembrane region" description="Helical" evidence="10">
    <location>
        <begin position="149"/>
        <end position="170"/>
    </location>
</feature>
<feature type="transmembrane region" description="Helical" evidence="10">
    <location>
        <begin position="224"/>
        <end position="243"/>
    </location>
</feature>
<dbReference type="Pfam" id="PF03062">
    <property type="entry name" value="MBOAT"/>
    <property type="match status" value="1"/>
</dbReference>
<feature type="transmembrane region" description="Helical" evidence="10">
    <location>
        <begin position="119"/>
        <end position="137"/>
    </location>
</feature>
<evidence type="ECO:0000256" key="10">
    <source>
        <dbReference type="SAM" id="Phobius"/>
    </source>
</evidence>